<organism evidence="1">
    <name type="scientific">Xanthomonas euvesicatoria</name>
    <dbReference type="NCBI Taxonomy" id="456327"/>
    <lineage>
        <taxon>Bacteria</taxon>
        <taxon>Pseudomonadati</taxon>
        <taxon>Pseudomonadota</taxon>
        <taxon>Gammaproteobacteria</taxon>
        <taxon>Lysobacterales</taxon>
        <taxon>Lysobacteraceae</taxon>
        <taxon>Xanthomonas</taxon>
    </lineage>
</organism>
<gene>
    <name evidence="1" type="ORF">G3W62_14085</name>
</gene>
<dbReference type="EMBL" id="JAAGYV010000100">
    <property type="protein sequence ID" value="NEK73895.1"/>
    <property type="molecule type" value="Genomic_DNA"/>
</dbReference>
<evidence type="ECO:0000313" key="1">
    <source>
        <dbReference type="EMBL" id="NEK73895.1"/>
    </source>
</evidence>
<protein>
    <submittedName>
        <fullName evidence="1">Uncharacterized protein</fullName>
    </submittedName>
</protein>
<sequence length="47" mass="4918">MSKLPNQELRVTLCPAVGMTSESGYAAYRSAAAGEGYLVPEQGASVR</sequence>
<reference evidence="1" key="1">
    <citation type="submission" date="2019-11" db="EMBL/GenBank/DDBJ databases">
        <title>Genome-resolved metagenomics to study the prevalence of co-infection and intraspecific heterogeneity among plant pathogen metapopulations.</title>
        <authorList>
            <person name="Newberry E."/>
            <person name="Bhandari R."/>
            <person name="Kemble J."/>
            <person name="Sikora E."/>
            <person name="Potnis N."/>
        </authorList>
    </citation>
    <scope>NUCLEOTIDE SEQUENCE</scope>
    <source>
        <strain evidence="1">Xe_Pep_Tuscaloosa_18b</strain>
    </source>
</reference>
<accession>A0A6B3KH89</accession>
<comment type="caution">
    <text evidence="1">The sequence shown here is derived from an EMBL/GenBank/DDBJ whole genome shotgun (WGS) entry which is preliminary data.</text>
</comment>
<name>A0A6B3KH89_XANEU</name>
<dbReference type="RefSeq" id="WP_155406246.1">
    <property type="nucleotide sequence ID" value="NZ_CP018467.1"/>
</dbReference>
<proteinExistence type="predicted"/>
<dbReference type="AlphaFoldDB" id="A0A6B3KH89"/>